<reference evidence="4 5" key="2">
    <citation type="submission" date="2018-11" db="EMBL/GenBank/DDBJ databases">
        <authorList>
            <consortium name="Pathogen Informatics"/>
        </authorList>
    </citation>
    <scope>NUCLEOTIDE SEQUENCE [LARGE SCALE GENOMIC DNA]</scope>
    <source>
        <strain evidence="4 5">Egypt</strain>
    </source>
</reference>
<protein>
    <submittedName>
        <fullName evidence="6">Sulfotransferase 1B1</fullName>
    </submittedName>
</protein>
<name>A0A183ABY1_9TREM</name>
<feature type="domain" description="Sulfotransferase" evidence="3">
    <location>
        <begin position="51"/>
        <end position="321"/>
    </location>
</feature>
<dbReference type="InterPro" id="IPR000863">
    <property type="entry name" value="Sulfotransferase_dom"/>
</dbReference>
<reference evidence="6" key="1">
    <citation type="submission" date="2016-06" db="UniProtKB">
        <authorList>
            <consortium name="WormBaseParasite"/>
        </authorList>
    </citation>
    <scope>IDENTIFICATION</scope>
</reference>
<evidence type="ECO:0000256" key="1">
    <source>
        <dbReference type="ARBA" id="ARBA00005771"/>
    </source>
</evidence>
<dbReference type="PANTHER" id="PTHR11783">
    <property type="entry name" value="SULFOTRANSFERASE SULT"/>
    <property type="match status" value="1"/>
</dbReference>
<proteinExistence type="inferred from homology"/>
<evidence type="ECO:0000313" key="5">
    <source>
        <dbReference type="Proteomes" id="UP000272942"/>
    </source>
</evidence>
<dbReference type="OrthoDB" id="6048410at2759"/>
<keyword evidence="2" id="KW-0808">Transferase</keyword>
<dbReference type="GO" id="GO:0008146">
    <property type="term" value="F:sulfotransferase activity"/>
    <property type="evidence" value="ECO:0007669"/>
    <property type="project" value="InterPro"/>
</dbReference>
<accession>A0A183ABY1</accession>
<comment type="similarity">
    <text evidence="1">Belongs to the sulfotransferase 1 family.</text>
</comment>
<evidence type="ECO:0000259" key="3">
    <source>
        <dbReference type="Pfam" id="PF00685"/>
    </source>
</evidence>
<dbReference type="Pfam" id="PF00685">
    <property type="entry name" value="Sulfotransfer_1"/>
    <property type="match status" value="1"/>
</dbReference>
<sequence length="338" mass="40140">MASNDDWPRSVLNAKYRSLREEFLYKGNLWANWTSEAIIRRVEDQFQFRSNDVIISSYPKSGNTFLSEIVSLLSASQGQQEKWAKTLEWVNAYPIYKRVVFIEEIYQHLYPKCSKTQSAMEYLERWPVSDPHECRLIKTHLPADSIQSAFKRVSQPPQIIYVYRNPKDTCVSMFHFYRGAEEYGPFAGDWNEFFQMWLDGWIAAGDWRRVVPEWLRYAKMSRNWEKAILCISYESLVQEPLQCVERLNQLLNPGCPLDPDVGEAIRKHTSFEQMRKNPQTNYQNVEGFVDDFQFMRKGKVGDWKNWFTEDQNYEFDRVYEECINTVNKLLSPNELIFE</sequence>
<dbReference type="EMBL" id="UZAN01041326">
    <property type="protein sequence ID" value="VDP72681.1"/>
    <property type="molecule type" value="Genomic_DNA"/>
</dbReference>
<keyword evidence="5" id="KW-1185">Reference proteome</keyword>
<dbReference type="Gene3D" id="3.40.50.300">
    <property type="entry name" value="P-loop containing nucleotide triphosphate hydrolases"/>
    <property type="match status" value="1"/>
</dbReference>
<dbReference type="InterPro" id="IPR027417">
    <property type="entry name" value="P-loop_NTPase"/>
</dbReference>
<evidence type="ECO:0000313" key="4">
    <source>
        <dbReference type="EMBL" id="VDP72681.1"/>
    </source>
</evidence>
<evidence type="ECO:0000256" key="2">
    <source>
        <dbReference type="ARBA" id="ARBA00022679"/>
    </source>
</evidence>
<dbReference type="SUPFAM" id="SSF52540">
    <property type="entry name" value="P-loop containing nucleoside triphosphate hydrolases"/>
    <property type="match status" value="1"/>
</dbReference>
<dbReference type="WBParaSite" id="ECPE_0000447801-mRNA-1">
    <property type="protein sequence ID" value="ECPE_0000447801-mRNA-1"/>
    <property type="gene ID" value="ECPE_0000447801"/>
</dbReference>
<dbReference type="AlphaFoldDB" id="A0A183ABY1"/>
<dbReference type="Proteomes" id="UP000272942">
    <property type="component" value="Unassembled WGS sequence"/>
</dbReference>
<organism evidence="6">
    <name type="scientific">Echinostoma caproni</name>
    <dbReference type="NCBI Taxonomy" id="27848"/>
    <lineage>
        <taxon>Eukaryota</taxon>
        <taxon>Metazoa</taxon>
        <taxon>Spiralia</taxon>
        <taxon>Lophotrochozoa</taxon>
        <taxon>Platyhelminthes</taxon>
        <taxon>Trematoda</taxon>
        <taxon>Digenea</taxon>
        <taxon>Plagiorchiida</taxon>
        <taxon>Echinostomata</taxon>
        <taxon>Echinostomatoidea</taxon>
        <taxon>Echinostomatidae</taxon>
        <taxon>Echinostoma</taxon>
    </lineage>
</organism>
<gene>
    <name evidence="4" type="ORF">ECPE_LOCUS4466</name>
</gene>
<evidence type="ECO:0000313" key="6">
    <source>
        <dbReference type="WBParaSite" id="ECPE_0000447801-mRNA-1"/>
    </source>
</evidence>